<accession>A0A5M9JC87</accession>
<reference evidence="1 2" key="1">
    <citation type="submission" date="2019-06" db="EMBL/GenBank/DDBJ databases">
        <title>Genome Sequence of the Brown Rot Fungal Pathogen Monilinia fructicola.</title>
        <authorList>
            <person name="De Miccolis Angelini R.M."/>
            <person name="Landi L."/>
            <person name="Abate D."/>
            <person name="Pollastro S."/>
            <person name="Romanazzi G."/>
            <person name="Faretra F."/>
        </authorList>
    </citation>
    <scope>NUCLEOTIDE SEQUENCE [LARGE SCALE GENOMIC DNA]</scope>
    <source>
        <strain evidence="1 2">Mfrc123</strain>
    </source>
</reference>
<evidence type="ECO:0000313" key="1">
    <source>
        <dbReference type="EMBL" id="KAA8565983.1"/>
    </source>
</evidence>
<proteinExistence type="predicted"/>
<dbReference type="AlphaFoldDB" id="A0A5M9JC87"/>
<organism evidence="1 2">
    <name type="scientific">Monilinia fructicola</name>
    <name type="common">Brown rot fungus</name>
    <name type="synonym">Ciboria fructicola</name>
    <dbReference type="NCBI Taxonomy" id="38448"/>
    <lineage>
        <taxon>Eukaryota</taxon>
        <taxon>Fungi</taxon>
        <taxon>Dikarya</taxon>
        <taxon>Ascomycota</taxon>
        <taxon>Pezizomycotina</taxon>
        <taxon>Leotiomycetes</taxon>
        <taxon>Helotiales</taxon>
        <taxon>Sclerotiniaceae</taxon>
        <taxon>Monilinia</taxon>
    </lineage>
</organism>
<gene>
    <name evidence="1" type="ORF">EYC84_009785</name>
</gene>
<protein>
    <submittedName>
        <fullName evidence="1">Uncharacterized protein</fullName>
    </submittedName>
</protein>
<sequence length="71" mass="8383">MMTRAMWKVIVLLVKRKTIRSRRLEGPKMKVRRDMICFWTSGKKWRQVWNCGGVFWQGSYGGSRGGMKSKD</sequence>
<evidence type="ECO:0000313" key="2">
    <source>
        <dbReference type="Proteomes" id="UP000322873"/>
    </source>
</evidence>
<dbReference type="Proteomes" id="UP000322873">
    <property type="component" value="Unassembled WGS sequence"/>
</dbReference>
<keyword evidence="2" id="KW-1185">Reference proteome</keyword>
<comment type="caution">
    <text evidence="1">The sequence shown here is derived from an EMBL/GenBank/DDBJ whole genome shotgun (WGS) entry which is preliminary data.</text>
</comment>
<dbReference type="EMBL" id="VICG01000013">
    <property type="protein sequence ID" value="KAA8565983.1"/>
    <property type="molecule type" value="Genomic_DNA"/>
</dbReference>
<name>A0A5M9JC87_MONFR</name>